<evidence type="ECO:0000313" key="1">
    <source>
        <dbReference type="EMBL" id="MBK1871283.1"/>
    </source>
</evidence>
<comment type="caution">
    <text evidence="1">The sequence shown here is derived from an EMBL/GenBank/DDBJ whole genome shotgun (WGS) entry which is preliminary data.</text>
</comment>
<evidence type="ECO:0000313" key="2">
    <source>
        <dbReference type="Proteomes" id="UP000616151"/>
    </source>
</evidence>
<keyword evidence="2" id="KW-1185">Reference proteome</keyword>
<dbReference type="EMBL" id="JAENHL010000008">
    <property type="protein sequence ID" value="MBK1871283.1"/>
    <property type="molecule type" value="Genomic_DNA"/>
</dbReference>
<accession>A0ACC5RFV7</accession>
<gene>
    <name evidence="1" type="ORF">JHL16_33260</name>
</gene>
<protein>
    <submittedName>
        <fullName evidence="1">Uncharacterized protein</fullName>
    </submittedName>
</protein>
<organism evidence="1 2">
    <name type="scientific">Taklimakanibacter albus</name>
    <dbReference type="NCBI Taxonomy" id="2800327"/>
    <lineage>
        <taxon>Bacteria</taxon>
        <taxon>Pseudomonadati</taxon>
        <taxon>Pseudomonadota</taxon>
        <taxon>Alphaproteobacteria</taxon>
        <taxon>Hyphomicrobiales</taxon>
        <taxon>Aestuariivirgaceae</taxon>
        <taxon>Taklimakanibacter</taxon>
    </lineage>
</organism>
<name>A0ACC5RFV7_9HYPH</name>
<sequence length="151" mass="17087">MDIANIVLVLWTALVLYCFGQIWFVQIVIYPLFKMVGERDYVTYHHFYASHIPLPVILPGFTCFLFPLALIFWGPGSVPAWLYWLNVAAGLVGLAVTLFLEIPRHALLEKHGKDFQVIGELIRYNWPRTASISLQAVLAAIMLTDIVTPVS</sequence>
<reference evidence="1" key="1">
    <citation type="submission" date="2021-01" db="EMBL/GenBank/DDBJ databases">
        <authorList>
            <person name="Sun Q."/>
        </authorList>
    </citation>
    <scope>NUCLEOTIDE SEQUENCE</scope>
    <source>
        <strain evidence="1">YIM B02566</strain>
    </source>
</reference>
<proteinExistence type="predicted"/>
<dbReference type="Proteomes" id="UP000616151">
    <property type="component" value="Unassembled WGS sequence"/>
</dbReference>